<dbReference type="Proteomes" id="UP000011518">
    <property type="component" value="Unassembled WGS sequence"/>
</dbReference>
<dbReference type="PANTHER" id="PTHR46078:SF3">
    <property type="entry name" value="FORKHEAD BOX PROTEIN J3"/>
    <property type="match status" value="1"/>
</dbReference>
<dbReference type="AlphaFoldDB" id="L8YBM7"/>
<reference evidence="5" key="1">
    <citation type="submission" date="2012-07" db="EMBL/GenBank/DDBJ databases">
        <title>Genome of the Chinese tree shrew, a rising model animal genetically related to primates.</title>
        <authorList>
            <person name="Zhang G."/>
            <person name="Fan Y."/>
            <person name="Yao Y."/>
            <person name="Huang Z."/>
        </authorList>
    </citation>
    <scope>NUCLEOTIDE SEQUENCE [LARGE SCALE GENOMIC DNA]</scope>
</reference>
<dbReference type="InParanoid" id="L8YBM7"/>
<name>L8YBM7_TUPCH</name>
<keyword evidence="3" id="KW-0539">Nucleus</keyword>
<protein>
    <submittedName>
        <fullName evidence="4">Forkhead box protein J3</fullName>
    </submittedName>
</protein>
<evidence type="ECO:0000256" key="3">
    <source>
        <dbReference type="ARBA" id="ARBA00023242"/>
    </source>
</evidence>
<evidence type="ECO:0000313" key="5">
    <source>
        <dbReference type="Proteomes" id="UP000011518"/>
    </source>
</evidence>
<dbReference type="EMBL" id="KB364554">
    <property type="protein sequence ID" value="ELV12370.1"/>
    <property type="molecule type" value="Genomic_DNA"/>
</dbReference>
<evidence type="ECO:0000256" key="2">
    <source>
        <dbReference type="ARBA" id="ARBA00023163"/>
    </source>
</evidence>
<keyword evidence="1" id="KW-0805">Transcription regulation</keyword>
<evidence type="ECO:0000256" key="1">
    <source>
        <dbReference type="ARBA" id="ARBA00023015"/>
    </source>
</evidence>
<keyword evidence="5" id="KW-1185">Reference proteome</keyword>
<keyword evidence="2" id="KW-0804">Transcription</keyword>
<sequence>MLKESCRIASSVNWSDVDLSQFQGLMESMRQADLKNWSLDQVQFADLCSSLNQFFTQTGLIHSQSNVQQNVCHGAMHPTKPSPHIGTGNLYIDSRQNLPPSVMPPPGYPHIPQALSTPGTTMAGHHGAVNQQHMMPSHAFQMRRSLPPDDIQDDFDWDSIV</sequence>
<reference evidence="5" key="2">
    <citation type="journal article" date="2013" name="Nat. Commun.">
        <title>Genome of the Chinese tree shrew.</title>
        <authorList>
            <person name="Fan Y."/>
            <person name="Huang Z.Y."/>
            <person name="Cao C.C."/>
            <person name="Chen C.S."/>
            <person name="Chen Y.X."/>
            <person name="Fan D.D."/>
            <person name="He J."/>
            <person name="Hou H.L."/>
            <person name="Hu L."/>
            <person name="Hu X.T."/>
            <person name="Jiang X.T."/>
            <person name="Lai R."/>
            <person name="Lang Y.S."/>
            <person name="Liang B."/>
            <person name="Liao S.G."/>
            <person name="Mu D."/>
            <person name="Ma Y.Y."/>
            <person name="Niu Y.Y."/>
            <person name="Sun X.Q."/>
            <person name="Xia J.Q."/>
            <person name="Xiao J."/>
            <person name="Xiong Z.Q."/>
            <person name="Xu L."/>
            <person name="Yang L."/>
            <person name="Zhang Y."/>
            <person name="Zhao W."/>
            <person name="Zhao X.D."/>
            <person name="Zheng Y.T."/>
            <person name="Zhou J.M."/>
            <person name="Zhu Y.B."/>
            <person name="Zhang G.J."/>
            <person name="Wang J."/>
            <person name="Yao Y.G."/>
        </authorList>
    </citation>
    <scope>NUCLEOTIDE SEQUENCE [LARGE SCALE GENOMIC DNA]</scope>
</reference>
<organism evidence="4 5">
    <name type="scientific">Tupaia chinensis</name>
    <name type="common">Chinese tree shrew</name>
    <name type="synonym">Tupaia belangeri chinensis</name>
    <dbReference type="NCBI Taxonomy" id="246437"/>
    <lineage>
        <taxon>Eukaryota</taxon>
        <taxon>Metazoa</taxon>
        <taxon>Chordata</taxon>
        <taxon>Craniata</taxon>
        <taxon>Vertebrata</taxon>
        <taxon>Euteleostomi</taxon>
        <taxon>Mammalia</taxon>
        <taxon>Eutheria</taxon>
        <taxon>Euarchontoglires</taxon>
        <taxon>Scandentia</taxon>
        <taxon>Tupaiidae</taxon>
        <taxon>Tupaia</taxon>
    </lineage>
</organism>
<dbReference type="InterPro" id="IPR045912">
    <property type="entry name" value="FOXJ2/3-like"/>
</dbReference>
<dbReference type="GO" id="GO:0005634">
    <property type="term" value="C:nucleus"/>
    <property type="evidence" value="ECO:0007669"/>
    <property type="project" value="TreeGrafter"/>
</dbReference>
<dbReference type="STRING" id="246437.L8YBM7"/>
<evidence type="ECO:0000313" key="4">
    <source>
        <dbReference type="EMBL" id="ELV12370.1"/>
    </source>
</evidence>
<proteinExistence type="predicted"/>
<dbReference type="PANTHER" id="PTHR46078">
    <property type="entry name" value="FORKHEAD BOX PROTEIN J2 FAMILY MEMBER"/>
    <property type="match status" value="1"/>
</dbReference>
<dbReference type="eggNOG" id="KOG2294">
    <property type="taxonomic scope" value="Eukaryota"/>
</dbReference>
<gene>
    <name evidence="4" type="ORF">TREES_T100018152</name>
</gene>
<dbReference type="GO" id="GO:0000978">
    <property type="term" value="F:RNA polymerase II cis-regulatory region sequence-specific DNA binding"/>
    <property type="evidence" value="ECO:0007669"/>
    <property type="project" value="TreeGrafter"/>
</dbReference>
<dbReference type="GO" id="GO:0000981">
    <property type="term" value="F:DNA-binding transcription factor activity, RNA polymerase II-specific"/>
    <property type="evidence" value="ECO:0007669"/>
    <property type="project" value="TreeGrafter"/>
</dbReference>
<accession>L8YBM7</accession>